<dbReference type="WBParaSite" id="GPUH_0002006501-mRNA-1">
    <property type="protein sequence ID" value="GPUH_0002006501-mRNA-1"/>
    <property type="gene ID" value="GPUH_0002006501"/>
</dbReference>
<dbReference type="GO" id="GO:0032259">
    <property type="term" value="P:methylation"/>
    <property type="evidence" value="ECO:0007669"/>
    <property type="project" value="UniProtKB-KW"/>
</dbReference>
<dbReference type="InterPro" id="IPR038375">
    <property type="entry name" value="NDUFAF7_sf"/>
</dbReference>
<dbReference type="GO" id="GO:0035243">
    <property type="term" value="F:protein-arginine omega-N symmetric methyltransferase activity"/>
    <property type="evidence" value="ECO:0007669"/>
    <property type="project" value="UniProtKB-EC"/>
</dbReference>
<sequence>LVESGPGTGQLMLDLTRVLKQLKHTQVSVHLVETSDALVLQQESLLCEQQSQFVVDKPYIRSNRTRYDFPVYWYRSVDDIPAKFSVFICNEFLDALPINQFRKDAEGKWHEVCVALDTNDNLCFMLSKAENLHTL</sequence>
<evidence type="ECO:0000256" key="4">
    <source>
        <dbReference type="ARBA" id="ARBA00022679"/>
    </source>
</evidence>
<evidence type="ECO:0000256" key="3">
    <source>
        <dbReference type="ARBA" id="ARBA00022603"/>
    </source>
</evidence>
<reference evidence="8" key="1">
    <citation type="submission" date="2016-06" db="UniProtKB">
        <authorList>
            <consortium name="WormBaseParasite"/>
        </authorList>
    </citation>
    <scope>IDENTIFICATION</scope>
</reference>
<dbReference type="InterPro" id="IPR029063">
    <property type="entry name" value="SAM-dependent_MTases_sf"/>
</dbReference>
<evidence type="ECO:0000256" key="5">
    <source>
        <dbReference type="ARBA" id="ARBA00023128"/>
    </source>
</evidence>
<proteinExistence type="inferred from homology"/>
<organism evidence="8">
    <name type="scientific">Gongylonema pulchrum</name>
    <dbReference type="NCBI Taxonomy" id="637853"/>
    <lineage>
        <taxon>Eukaryota</taxon>
        <taxon>Metazoa</taxon>
        <taxon>Ecdysozoa</taxon>
        <taxon>Nematoda</taxon>
        <taxon>Chromadorea</taxon>
        <taxon>Rhabditida</taxon>
        <taxon>Spirurina</taxon>
        <taxon>Spiruromorpha</taxon>
        <taxon>Spiruroidea</taxon>
        <taxon>Gongylonematidae</taxon>
        <taxon>Gongylonema</taxon>
    </lineage>
</organism>
<keyword evidence="4 7" id="KW-0808">Transferase</keyword>
<dbReference type="Pfam" id="PF02636">
    <property type="entry name" value="Methyltransf_28"/>
    <property type="match status" value="1"/>
</dbReference>
<evidence type="ECO:0000256" key="2">
    <source>
        <dbReference type="ARBA" id="ARBA00005891"/>
    </source>
</evidence>
<keyword evidence="5 7" id="KW-0496">Mitochondrion</keyword>
<dbReference type="AlphaFoldDB" id="A0A183EGE9"/>
<accession>A0A183EGE9</accession>
<dbReference type="GO" id="GO:0032981">
    <property type="term" value="P:mitochondrial respiratory chain complex I assembly"/>
    <property type="evidence" value="ECO:0007669"/>
    <property type="project" value="TreeGrafter"/>
</dbReference>
<dbReference type="SUPFAM" id="SSF53335">
    <property type="entry name" value="S-adenosyl-L-methionine-dependent methyltransferases"/>
    <property type="match status" value="1"/>
</dbReference>
<comment type="similarity">
    <text evidence="2 7">Belongs to the NDUFAF7 family.</text>
</comment>
<dbReference type="EC" id="2.1.1.320" evidence="7"/>
<dbReference type="Gene3D" id="3.40.50.12710">
    <property type="match status" value="1"/>
</dbReference>
<protein>
    <recommendedName>
        <fullName evidence="7">Protein arginine methyltransferase NDUFAF7</fullName>
        <ecNumber evidence="7">2.1.1.320</ecNumber>
    </recommendedName>
</protein>
<dbReference type="PANTHER" id="PTHR12049:SF7">
    <property type="entry name" value="PROTEIN ARGININE METHYLTRANSFERASE NDUFAF7, MITOCHONDRIAL"/>
    <property type="match status" value="1"/>
</dbReference>
<comment type="subcellular location">
    <subcellularLocation>
        <location evidence="1 7">Mitochondrion</location>
    </subcellularLocation>
</comment>
<evidence type="ECO:0000256" key="6">
    <source>
        <dbReference type="ARBA" id="ARBA00048612"/>
    </source>
</evidence>
<dbReference type="GO" id="GO:0005739">
    <property type="term" value="C:mitochondrion"/>
    <property type="evidence" value="ECO:0007669"/>
    <property type="project" value="UniProtKB-SubCell"/>
</dbReference>
<evidence type="ECO:0000256" key="1">
    <source>
        <dbReference type="ARBA" id="ARBA00004173"/>
    </source>
</evidence>
<comment type="catalytic activity">
    <reaction evidence="6 7">
        <text>L-arginyl-[protein] + 2 S-adenosyl-L-methionine = N(omega),N(omega)'-dimethyl-L-arginyl-[protein] + 2 S-adenosyl-L-homocysteine + 2 H(+)</text>
        <dbReference type="Rhea" id="RHEA:48108"/>
        <dbReference type="Rhea" id="RHEA-COMP:10532"/>
        <dbReference type="Rhea" id="RHEA-COMP:11992"/>
        <dbReference type="ChEBI" id="CHEBI:15378"/>
        <dbReference type="ChEBI" id="CHEBI:29965"/>
        <dbReference type="ChEBI" id="CHEBI:57856"/>
        <dbReference type="ChEBI" id="CHEBI:59789"/>
        <dbReference type="ChEBI" id="CHEBI:88221"/>
        <dbReference type="EC" id="2.1.1.320"/>
    </reaction>
</comment>
<comment type="function">
    <text evidence="7">Arginine methyltransferase involved in the assembly or stability of mitochondrial NADH:ubiquinone oxidoreductase complex (complex I).</text>
</comment>
<dbReference type="InterPro" id="IPR003788">
    <property type="entry name" value="NDUFAF7"/>
</dbReference>
<name>A0A183EGE9_9BILA</name>
<keyword evidence="3 7" id="KW-0489">Methyltransferase</keyword>
<evidence type="ECO:0000313" key="8">
    <source>
        <dbReference type="WBParaSite" id="GPUH_0002006501-mRNA-1"/>
    </source>
</evidence>
<dbReference type="PANTHER" id="PTHR12049">
    <property type="entry name" value="PROTEIN ARGININE METHYLTRANSFERASE NDUFAF7, MITOCHONDRIAL"/>
    <property type="match status" value="1"/>
</dbReference>
<evidence type="ECO:0000256" key="7">
    <source>
        <dbReference type="RuleBase" id="RU364114"/>
    </source>
</evidence>